<feature type="transmembrane region" description="Helical" evidence="3">
    <location>
        <begin position="306"/>
        <end position="325"/>
    </location>
</feature>
<proteinExistence type="predicted"/>
<dbReference type="EMBL" id="QLYR01000011">
    <property type="protein sequence ID" value="RAQ22560.1"/>
    <property type="molecule type" value="Genomic_DNA"/>
</dbReference>
<evidence type="ECO:0000313" key="4">
    <source>
        <dbReference type="EMBL" id="RAQ22560.1"/>
    </source>
</evidence>
<feature type="transmembrane region" description="Helical" evidence="3">
    <location>
        <begin position="159"/>
        <end position="180"/>
    </location>
</feature>
<evidence type="ECO:0000256" key="3">
    <source>
        <dbReference type="SAM" id="Phobius"/>
    </source>
</evidence>
<feature type="transmembrane region" description="Helical" evidence="3">
    <location>
        <begin position="20"/>
        <end position="41"/>
    </location>
</feature>
<feature type="transmembrane region" description="Helical" evidence="3">
    <location>
        <begin position="118"/>
        <end position="139"/>
    </location>
</feature>
<reference evidence="4 5" key="1">
    <citation type="submission" date="2018-06" db="EMBL/GenBank/DDBJ databases">
        <title>Noncontiguous genome sequence of Ruminococcaceae bacterium ASD2818.</title>
        <authorList>
            <person name="Chaplin A.V."/>
            <person name="Sokolova S.R."/>
            <person name="Kochetkova T.O."/>
            <person name="Goltsov A.Y."/>
            <person name="Trofimov D.Y."/>
            <person name="Efimov B.A."/>
        </authorList>
    </citation>
    <scope>NUCLEOTIDE SEQUENCE [LARGE SCALE GENOMIC DNA]</scope>
    <source>
        <strain evidence="4 5">ASD2818</strain>
    </source>
</reference>
<keyword evidence="5" id="KW-1185">Reference proteome</keyword>
<protein>
    <recommendedName>
        <fullName evidence="6">ECF transporter S component</fullName>
    </recommendedName>
</protein>
<dbReference type="PANTHER" id="PTHR37815">
    <property type="entry name" value="UPF0397 PROTEIN BC_2624-RELATED"/>
    <property type="match status" value="1"/>
</dbReference>
<sequence>MNMGLNINATKKNTTVNIALTGLMGALVIVGTFLNIPVPVLGDRTMIGLGNVFCILSGLLLGPIYGGAAAGIGSGVFDLIGGWATSAPTTLINKFMMAFVCGAIAWSGKSEGRKAGRIILGAVSGSLTYCVLYMTKSLIEASLLGNAQEAIAVLLTTKLLATLVNAVIADVVAVPLSIAVRKSLERNKMYLGVVSQAQGRLSRVELHRLLTAVLLVIQAVLQIVCIAVLLPGIQTAAAELAPTPTVTAPLYWAAAVLSAVQIICALLYSWKKGPYAYAAGACNLLSLVLAALFLFSSLASPVLVKYLPIGVIFTVLLAAALFFFFSGQRRAQKKPSAK</sequence>
<feature type="transmembrane region" description="Helical" evidence="3">
    <location>
        <begin position="53"/>
        <end position="77"/>
    </location>
</feature>
<accession>A0A328UAB3</accession>
<feature type="transmembrane region" description="Helical" evidence="3">
    <location>
        <begin position="83"/>
        <end position="106"/>
    </location>
</feature>
<feature type="transmembrane region" description="Helical" evidence="3">
    <location>
        <begin position="250"/>
        <end position="268"/>
    </location>
</feature>
<evidence type="ECO:0000256" key="1">
    <source>
        <dbReference type="ARBA" id="ARBA00022692"/>
    </source>
</evidence>
<dbReference type="InterPro" id="IPR009825">
    <property type="entry name" value="ECF_substrate-spec-like"/>
</dbReference>
<dbReference type="PANTHER" id="PTHR37815:SF3">
    <property type="entry name" value="UPF0397 PROTEIN SPR0429"/>
    <property type="match status" value="1"/>
</dbReference>
<dbReference type="Proteomes" id="UP000249377">
    <property type="component" value="Unassembled WGS sequence"/>
</dbReference>
<evidence type="ECO:0008006" key="6">
    <source>
        <dbReference type="Google" id="ProtNLM"/>
    </source>
</evidence>
<keyword evidence="3" id="KW-0472">Membrane</keyword>
<feature type="transmembrane region" description="Helical" evidence="3">
    <location>
        <begin position="275"/>
        <end position="294"/>
    </location>
</feature>
<evidence type="ECO:0000256" key="2">
    <source>
        <dbReference type="ARBA" id="ARBA00022989"/>
    </source>
</evidence>
<dbReference type="AlphaFoldDB" id="A0A328UAB3"/>
<feature type="transmembrane region" description="Helical" evidence="3">
    <location>
        <begin position="209"/>
        <end position="230"/>
    </location>
</feature>
<comment type="caution">
    <text evidence="4">The sequence shown here is derived from an EMBL/GenBank/DDBJ whole genome shotgun (WGS) entry which is preliminary data.</text>
</comment>
<organism evidence="4 5">
    <name type="scientific">Hydrogeniiclostridium mannosilyticum</name>
    <dbReference type="NCBI Taxonomy" id="2764322"/>
    <lineage>
        <taxon>Bacteria</taxon>
        <taxon>Bacillati</taxon>
        <taxon>Bacillota</taxon>
        <taxon>Clostridia</taxon>
        <taxon>Eubacteriales</taxon>
        <taxon>Acutalibacteraceae</taxon>
        <taxon>Hydrogeniiclostridium</taxon>
    </lineage>
</organism>
<dbReference type="GO" id="GO:0016020">
    <property type="term" value="C:membrane"/>
    <property type="evidence" value="ECO:0007669"/>
    <property type="project" value="InterPro"/>
</dbReference>
<evidence type="ECO:0000313" key="5">
    <source>
        <dbReference type="Proteomes" id="UP000249377"/>
    </source>
</evidence>
<keyword evidence="1 3" id="KW-0812">Transmembrane</keyword>
<gene>
    <name evidence="4" type="ORF">DPQ25_12275</name>
</gene>
<keyword evidence="2 3" id="KW-1133">Transmembrane helix</keyword>
<dbReference type="Pfam" id="PF07155">
    <property type="entry name" value="ECF-ribofla_trS"/>
    <property type="match status" value="1"/>
</dbReference>
<dbReference type="Gene3D" id="1.10.1760.20">
    <property type="match status" value="1"/>
</dbReference>
<name>A0A328UAB3_9FIRM</name>